<dbReference type="Proteomes" id="UP000325315">
    <property type="component" value="Unassembled WGS sequence"/>
</dbReference>
<gene>
    <name evidence="3" type="ORF">EPI10_001316</name>
</gene>
<dbReference type="AlphaFoldDB" id="A0A5B6VAV7"/>
<dbReference type="EMBL" id="SMMG02000007">
    <property type="protein sequence ID" value="KAA3466203.1"/>
    <property type="molecule type" value="Genomic_DNA"/>
</dbReference>
<evidence type="ECO:0000256" key="1">
    <source>
        <dbReference type="SAM" id="MobiDB-lite"/>
    </source>
</evidence>
<dbReference type="PANTHER" id="PTHR34482:SF36">
    <property type="entry name" value="RETROTRANSPOSON GAG DOMAIN-CONTAINING PROTEIN"/>
    <property type="match status" value="1"/>
</dbReference>
<evidence type="ECO:0000313" key="4">
    <source>
        <dbReference type="Proteomes" id="UP000325315"/>
    </source>
</evidence>
<sequence length="323" mass="37584">MDSDPDQTAADAAAREDAREAFLLMMSNWYNEYTRANPNAQPPPPPPIPQPTLVAPQVVEVVRRERPPVDKIGKQGAEEFWASKDDDPERAKFWLENTIRVFDELSCTPEECLKCAVSLLRDSAYRWWNTLVSVVPTERVSWQFFQEEFRKKYISQRFIDHKRKEFLELKQGHRSVTDYEREFVRLSKYTQKCVSTEVVICKTFEDRAIICKRFKDELNEDIRLYVGVLELKEFVVLVDRACKAEELAKEKRRAENESHDSRKRQLNMDFATRSVTSGRFSNRSKGKQFSRSKGQTASVASVGNVRSSRPEYPQCGRRYSGEC</sequence>
<protein>
    <submittedName>
        <fullName evidence="3">Protein MCM10</fullName>
    </submittedName>
</protein>
<proteinExistence type="predicted"/>
<dbReference type="Pfam" id="PF03732">
    <property type="entry name" value="Retrotrans_gag"/>
    <property type="match status" value="1"/>
</dbReference>
<dbReference type="OrthoDB" id="1936908at2759"/>
<comment type="caution">
    <text evidence="3">The sequence shown here is derived from an EMBL/GenBank/DDBJ whole genome shotgun (WGS) entry which is preliminary data.</text>
</comment>
<accession>A0A5B6VAV7</accession>
<dbReference type="PANTHER" id="PTHR34482">
    <property type="entry name" value="DNA DAMAGE-INDUCIBLE PROTEIN 1-LIKE"/>
    <property type="match status" value="1"/>
</dbReference>
<dbReference type="InterPro" id="IPR005162">
    <property type="entry name" value="Retrotrans_gag_dom"/>
</dbReference>
<feature type="compositionally biased region" description="Polar residues" evidence="1">
    <location>
        <begin position="291"/>
        <end position="307"/>
    </location>
</feature>
<name>A0A5B6VAV7_9ROSI</name>
<evidence type="ECO:0000313" key="3">
    <source>
        <dbReference type="EMBL" id="KAA3466203.1"/>
    </source>
</evidence>
<feature type="region of interest" description="Disordered" evidence="1">
    <location>
        <begin position="249"/>
        <end position="268"/>
    </location>
</feature>
<keyword evidence="4" id="KW-1185">Reference proteome</keyword>
<reference evidence="4" key="1">
    <citation type="journal article" date="2019" name="Plant Biotechnol. J.">
        <title>Genome sequencing of the Australian wild diploid species Gossypium australe highlights disease resistance and delayed gland morphogenesis.</title>
        <authorList>
            <person name="Cai Y."/>
            <person name="Cai X."/>
            <person name="Wang Q."/>
            <person name="Wang P."/>
            <person name="Zhang Y."/>
            <person name="Cai C."/>
            <person name="Xu Y."/>
            <person name="Wang K."/>
            <person name="Zhou Z."/>
            <person name="Wang C."/>
            <person name="Geng S."/>
            <person name="Li B."/>
            <person name="Dong Q."/>
            <person name="Hou Y."/>
            <person name="Wang H."/>
            <person name="Ai P."/>
            <person name="Liu Z."/>
            <person name="Yi F."/>
            <person name="Sun M."/>
            <person name="An G."/>
            <person name="Cheng J."/>
            <person name="Zhang Y."/>
            <person name="Shi Q."/>
            <person name="Xie Y."/>
            <person name="Shi X."/>
            <person name="Chang Y."/>
            <person name="Huang F."/>
            <person name="Chen Y."/>
            <person name="Hong S."/>
            <person name="Mi L."/>
            <person name="Sun Q."/>
            <person name="Zhang L."/>
            <person name="Zhou B."/>
            <person name="Peng R."/>
            <person name="Zhang X."/>
            <person name="Liu F."/>
        </authorList>
    </citation>
    <scope>NUCLEOTIDE SEQUENCE [LARGE SCALE GENOMIC DNA]</scope>
    <source>
        <strain evidence="4">cv. PA1801</strain>
    </source>
</reference>
<evidence type="ECO:0000259" key="2">
    <source>
        <dbReference type="Pfam" id="PF03732"/>
    </source>
</evidence>
<feature type="compositionally biased region" description="Basic and acidic residues" evidence="1">
    <location>
        <begin position="249"/>
        <end position="260"/>
    </location>
</feature>
<organism evidence="3 4">
    <name type="scientific">Gossypium australe</name>
    <dbReference type="NCBI Taxonomy" id="47621"/>
    <lineage>
        <taxon>Eukaryota</taxon>
        <taxon>Viridiplantae</taxon>
        <taxon>Streptophyta</taxon>
        <taxon>Embryophyta</taxon>
        <taxon>Tracheophyta</taxon>
        <taxon>Spermatophyta</taxon>
        <taxon>Magnoliopsida</taxon>
        <taxon>eudicotyledons</taxon>
        <taxon>Gunneridae</taxon>
        <taxon>Pentapetalae</taxon>
        <taxon>rosids</taxon>
        <taxon>malvids</taxon>
        <taxon>Malvales</taxon>
        <taxon>Malvaceae</taxon>
        <taxon>Malvoideae</taxon>
        <taxon>Gossypium</taxon>
    </lineage>
</organism>
<feature type="region of interest" description="Disordered" evidence="1">
    <location>
        <begin position="274"/>
        <end position="323"/>
    </location>
</feature>
<feature type="domain" description="Retrotransposon gag" evidence="2">
    <location>
        <begin position="115"/>
        <end position="201"/>
    </location>
</feature>